<dbReference type="EMBL" id="JBBWWQ010000003">
    <property type="protein sequence ID" value="KAK8951465.1"/>
    <property type="molecule type" value="Genomic_DNA"/>
</dbReference>
<evidence type="ECO:0000313" key="1">
    <source>
        <dbReference type="EMBL" id="KAK8951465.1"/>
    </source>
</evidence>
<proteinExistence type="predicted"/>
<keyword evidence="2" id="KW-1185">Reference proteome</keyword>
<gene>
    <name evidence="1" type="ORF">KSP39_PZI004163</name>
</gene>
<protein>
    <submittedName>
        <fullName evidence="1">Uncharacterized protein</fullName>
    </submittedName>
</protein>
<name>A0AAP0BVQ1_9ASPA</name>
<sequence>MCRKLSTRLLLADRNSLLSNLLGPEIRSKFDAGRQQIHDRFGTQIDSSRLPQCYFVTQK</sequence>
<evidence type="ECO:0000313" key="2">
    <source>
        <dbReference type="Proteomes" id="UP001418222"/>
    </source>
</evidence>
<comment type="caution">
    <text evidence="1">The sequence shown here is derived from an EMBL/GenBank/DDBJ whole genome shotgun (WGS) entry which is preliminary data.</text>
</comment>
<accession>A0AAP0BVQ1</accession>
<organism evidence="1 2">
    <name type="scientific">Platanthera zijinensis</name>
    <dbReference type="NCBI Taxonomy" id="2320716"/>
    <lineage>
        <taxon>Eukaryota</taxon>
        <taxon>Viridiplantae</taxon>
        <taxon>Streptophyta</taxon>
        <taxon>Embryophyta</taxon>
        <taxon>Tracheophyta</taxon>
        <taxon>Spermatophyta</taxon>
        <taxon>Magnoliopsida</taxon>
        <taxon>Liliopsida</taxon>
        <taxon>Asparagales</taxon>
        <taxon>Orchidaceae</taxon>
        <taxon>Orchidoideae</taxon>
        <taxon>Orchideae</taxon>
        <taxon>Orchidinae</taxon>
        <taxon>Platanthera</taxon>
    </lineage>
</organism>
<reference evidence="1 2" key="1">
    <citation type="journal article" date="2022" name="Nat. Plants">
        <title>Genomes of leafy and leafless Platanthera orchids illuminate the evolution of mycoheterotrophy.</title>
        <authorList>
            <person name="Li M.H."/>
            <person name="Liu K.W."/>
            <person name="Li Z."/>
            <person name="Lu H.C."/>
            <person name="Ye Q.L."/>
            <person name="Zhang D."/>
            <person name="Wang J.Y."/>
            <person name="Li Y.F."/>
            <person name="Zhong Z.M."/>
            <person name="Liu X."/>
            <person name="Yu X."/>
            <person name="Liu D.K."/>
            <person name="Tu X.D."/>
            <person name="Liu B."/>
            <person name="Hao Y."/>
            <person name="Liao X.Y."/>
            <person name="Jiang Y.T."/>
            <person name="Sun W.H."/>
            <person name="Chen J."/>
            <person name="Chen Y.Q."/>
            <person name="Ai Y."/>
            <person name="Zhai J.W."/>
            <person name="Wu S.S."/>
            <person name="Zhou Z."/>
            <person name="Hsiao Y.Y."/>
            <person name="Wu W.L."/>
            <person name="Chen Y.Y."/>
            <person name="Lin Y.F."/>
            <person name="Hsu J.L."/>
            <person name="Li C.Y."/>
            <person name="Wang Z.W."/>
            <person name="Zhao X."/>
            <person name="Zhong W.Y."/>
            <person name="Ma X.K."/>
            <person name="Ma L."/>
            <person name="Huang J."/>
            <person name="Chen G.Z."/>
            <person name="Huang M.Z."/>
            <person name="Huang L."/>
            <person name="Peng D.H."/>
            <person name="Luo Y.B."/>
            <person name="Zou S.Q."/>
            <person name="Chen S.P."/>
            <person name="Lan S."/>
            <person name="Tsai W.C."/>
            <person name="Van de Peer Y."/>
            <person name="Liu Z.J."/>
        </authorList>
    </citation>
    <scope>NUCLEOTIDE SEQUENCE [LARGE SCALE GENOMIC DNA]</scope>
    <source>
        <strain evidence="1">Lor287</strain>
    </source>
</reference>
<dbReference type="AlphaFoldDB" id="A0AAP0BVQ1"/>
<dbReference type="Proteomes" id="UP001418222">
    <property type="component" value="Unassembled WGS sequence"/>
</dbReference>